<keyword evidence="2" id="KW-0223">Dioxygenase</keyword>
<dbReference type="EMBL" id="QNRQ01000013">
    <property type="protein sequence ID" value="RBP36253.1"/>
    <property type="molecule type" value="Genomic_DNA"/>
</dbReference>
<accession>A0A366H2U3</accession>
<name>A0A366H2U3_9BURK</name>
<evidence type="ECO:0000313" key="2">
    <source>
        <dbReference type="EMBL" id="RBP36253.1"/>
    </source>
</evidence>
<evidence type="ECO:0000259" key="1">
    <source>
        <dbReference type="Pfam" id="PF07746"/>
    </source>
</evidence>
<comment type="caution">
    <text evidence="2">The sequence shown here is derived from an EMBL/GenBank/DDBJ whole genome shotgun (WGS) entry which is preliminary data.</text>
</comment>
<sequence>MTLYAVQKLIYEVNRSRDGMEAFKAKPDAFMDAYELNQEERGALSKPDIGLLYVLGVNGQLLMHFAAAWGYEWNAYLDAMREGLANYGAVREGIYAIKEEGL</sequence>
<dbReference type="RefSeq" id="WP_113934688.1">
    <property type="nucleotide sequence ID" value="NZ_JACCEU010000010.1"/>
</dbReference>
<keyword evidence="2" id="KW-0560">Oxidoreductase</keyword>
<dbReference type="GO" id="GO:0051213">
    <property type="term" value="F:dioxygenase activity"/>
    <property type="evidence" value="ECO:0007669"/>
    <property type="project" value="UniProtKB-KW"/>
</dbReference>
<dbReference type="Proteomes" id="UP000253628">
    <property type="component" value="Unassembled WGS sequence"/>
</dbReference>
<keyword evidence="3" id="KW-1185">Reference proteome</keyword>
<dbReference type="InterPro" id="IPR036622">
    <property type="entry name" value="LigA_sf"/>
</dbReference>
<dbReference type="InterPro" id="IPR011986">
    <property type="entry name" value="Xdiol_dOase_LigA"/>
</dbReference>
<dbReference type="OrthoDB" id="8851329at2"/>
<evidence type="ECO:0000313" key="3">
    <source>
        <dbReference type="Proteomes" id="UP000253628"/>
    </source>
</evidence>
<reference evidence="2 3" key="1">
    <citation type="submission" date="2018-06" db="EMBL/GenBank/DDBJ databases">
        <title>Genomic Encyclopedia of Type Strains, Phase IV (KMG-IV): sequencing the most valuable type-strain genomes for metagenomic binning, comparative biology and taxonomic classification.</title>
        <authorList>
            <person name="Goeker M."/>
        </authorList>
    </citation>
    <scope>NUCLEOTIDE SEQUENCE [LARGE SCALE GENOMIC DNA]</scope>
    <source>
        <strain evidence="2 3">DSM 25520</strain>
    </source>
</reference>
<proteinExistence type="predicted"/>
<organism evidence="2 3">
    <name type="scientific">Eoetvoesiella caeni</name>
    <dbReference type="NCBI Taxonomy" id="645616"/>
    <lineage>
        <taxon>Bacteria</taxon>
        <taxon>Pseudomonadati</taxon>
        <taxon>Pseudomonadota</taxon>
        <taxon>Betaproteobacteria</taxon>
        <taxon>Burkholderiales</taxon>
        <taxon>Alcaligenaceae</taxon>
        <taxon>Eoetvoesiella</taxon>
    </lineage>
</organism>
<dbReference type="AlphaFoldDB" id="A0A366H2U3"/>
<dbReference type="SUPFAM" id="SSF48076">
    <property type="entry name" value="LigA subunit of an aromatic-ring-opening dioxygenase LigAB"/>
    <property type="match status" value="1"/>
</dbReference>
<gene>
    <name evidence="2" type="ORF">DFR37_11384</name>
</gene>
<feature type="domain" description="Extradiol ring-cleavage dioxygenase LigAB LigA subunit" evidence="1">
    <location>
        <begin position="17"/>
        <end position="80"/>
    </location>
</feature>
<protein>
    <submittedName>
        <fullName evidence="2">Aromatic-ring opening dioxygenase LigAB LigA subunit</fullName>
    </submittedName>
</protein>
<dbReference type="Gene3D" id="1.10.700.10">
    <property type="entry name" value="Dioxygenase LigAB, LigA subunit"/>
    <property type="match status" value="1"/>
</dbReference>
<dbReference type="Pfam" id="PF07746">
    <property type="entry name" value="LigA"/>
    <property type="match status" value="1"/>
</dbReference>